<protein>
    <submittedName>
        <fullName evidence="2">Uncharacterized protein</fullName>
    </submittedName>
</protein>
<evidence type="ECO:0000313" key="3">
    <source>
        <dbReference type="Proteomes" id="UP000191342"/>
    </source>
</evidence>
<dbReference type="AlphaFoldDB" id="A0A1V6TI58"/>
<organism evidence="2 3">
    <name type="scientific">Penicillium flavigenum</name>
    <dbReference type="NCBI Taxonomy" id="254877"/>
    <lineage>
        <taxon>Eukaryota</taxon>
        <taxon>Fungi</taxon>
        <taxon>Dikarya</taxon>
        <taxon>Ascomycota</taxon>
        <taxon>Pezizomycotina</taxon>
        <taxon>Eurotiomycetes</taxon>
        <taxon>Eurotiomycetidae</taxon>
        <taxon>Eurotiales</taxon>
        <taxon>Aspergillaceae</taxon>
        <taxon>Penicillium</taxon>
    </lineage>
</organism>
<proteinExistence type="predicted"/>
<dbReference type="PANTHER" id="PTHR35896">
    <property type="entry name" value="IG-LIKE DOMAIN-CONTAINING PROTEIN"/>
    <property type="match status" value="1"/>
</dbReference>
<feature type="region of interest" description="Disordered" evidence="1">
    <location>
        <begin position="97"/>
        <end position="118"/>
    </location>
</feature>
<dbReference type="PANTHER" id="PTHR35896:SF3">
    <property type="entry name" value="MAJOR FACILITATOR SUPERFAMILY TRANSPORTER"/>
    <property type="match status" value="1"/>
</dbReference>
<evidence type="ECO:0000256" key="1">
    <source>
        <dbReference type="SAM" id="MobiDB-lite"/>
    </source>
</evidence>
<dbReference type="OrthoDB" id="4316603at2759"/>
<comment type="caution">
    <text evidence="2">The sequence shown here is derived from an EMBL/GenBank/DDBJ whole genome shotgun (WGS) entry which is preliminary data.</text>
</comment>
<evidence type="ECO:0000313" key="2">
    <source>
        <dbReference type="EMBL" id="OQE26035.1"/>
    </source>
</evidence>
<dbReference type="EMBL" id="MLQL01000007">
    <property type="protein sequence ID" value="OQE26035.1"/>
    <property type="molecule type" value="Genomic_DNA"/>
</dbReference>
<gene>
    <name evidence="2" type="ORF">PENFLA_c007G08929</name>
</gene>
<dbReference type="InterPro" id="IPR053008">
    <property type="entry name" value="Phomopsin_biosynth_assoc"/>
</dbReference>
<sequence>MNLCDCGRNVEEALSKHCVYDSLATAWLPPHCRDDELTAEFDQSGPSPDGSWPYYADANGTIPIEKAEVALLERLVMNPKKFHKQLLEVPVMMNSGINEVEGGHKHEHHEQGQTPGSD</sequence>
<dbReference type="Proteomes" id="UP000191342">
    <property type="component" value="Unassembled WGS sequence"/>
</dbReference>
<dbReference type="STRING" id="254877.A0A1V6TI58"/>
<feature type="compositionally biased region" description="Basic and acidic residues" evidence="1">
    <location>
        <begin position="101"/>
        <end position="111"/>
    </location>
</feature>
<accession>A0A1V6TI58</accession>
<keyword evidence="3" id="KW-1185">Reference proteome</keyword>
<name>A0A1V6TI58_9EURO</name>
<reference evidence="3" key="1">
    <citation type="journal article" date="2017" name="Nat. Microbiol.">
        <title>Global analysis of biosynthetic gene clusters reveals vast potential of secondary metabolite production in Penicillium species.</title>
        <authorList>
            <person name="Nielsen J.C."/>
            <person name="Grijseels S."/>
            <person name="Prigent S."/>
            <person name="Ji B."/>
            <person name="Dainat J."/>
            <person name="Nielsen K.F."/>
            <person name="Frisvad J.C."/>
            <person name="Workman M."/>
            <person name="Nielsen J."/>
        </authorList>
    </citation>
    <scope>NUCLEOTIDE SEQUENCE [LARGE SCALE GENOMIC DNA]</scope>
    <source>
        <strain evidence="3">IBT 14082</strain>
    </source>
</reference>